<protein>
    <submittedName>
        <fullName evidence="1">Uncharacterized protein</fullName>
    </submittedName>
</protein>
<gene>
    <name evidence="1" type="ORF">VNO80_29296</name>
</gene>
<evidence type="ECO:0000313" key="2">
    <source>
        <dbReference type="Proteomes" id="UP001374584"/>
    </source>
</evidence>
<proteinExistence type="predicted"/>
<dbReference type="Proteomes" id="UP001374584">
    <property type="component" value="Unassembled WGS sequence"/>
</dbReference>
<comment type="caution">
    <text evidence="1">The sequence shown here is derived from an EMBL/GenBank/DDBJ whole genome shotgun (WGS) entry which is preliminary data.</text>
</comment>
<name>A0AAN9LFQ5_PHACN</name>
<evidence type="ECO:0000313" key="1">
    <source>
        <dbReference type="EMBL" id="KAK7332543.1"/>
    </source>
</evidence>
<organism evidence="1 2">
    <name type="scientific">Phaseolus coccineus</name>
    <name type="common">Scarlet runner bean</name>
    <name type="synonym">Phaseolus multiflorus</name>
    <dbReference type="NCBI Taxonomy" id="3886"/>
    <lineage>
        <taxon>Eukaryota</taxon>
        <taxon>Viridiplantae</taxon>
        <taxon>Streptophyta</taxon>
        <taxon>Embryophyta</taxon>
        <taxon>Tracheophyta</taxon>
        <taxon>Spermatophyta</taxon>
        <taxon>Magnoliopsida</taxon>
        <taxon>eudicotyledons</taxon>
        <taxon>Gunneridae</taxon>
        <taxon>Pentapetalae</taxon>
        <taxon>rosids</taxon>
        <taxon>fabids</taxon>
        <taxon>Fabales</taxon>
        <taxon>Fabaceae</taxon>
        <taxon>Papilionoideae</taxon>
        <taxon>50 kb inversion clade</taxon>
        <taxon>NPAAA clade</taxon>
        <taxon>indigoferoid/millettioid clade</taxon>
        <taxon>Phaseoleae</taxon>
        <taxon>Phaseolus</taxon>
    </lineage>
</organism>
<accession>A0AAN9LFQ5</accession>
<sequence>MVIITDEFWLRLELCLICKREMYFLFAKNISSHTNIIGKSVRVAFPKEFLWVVIECINVDINVEGDFAGVLEVYL</sequence>
<reference evidence="1 2" key="1">
    <citation type="submission" date="2024-01" db="EMBL/GenBank/DDBJ databases">
        <title>The genomes of 5 underutilized Papilionoideae crops provide insights into root nodulation and disease resistanc.</title>
        <authorList>
            <person name="Jiang F."/>
        </authorList>
    </citation>
    <scope>NUCLEOTIDE SEQUENCE [LARGE SCALE GENOMIC DNA]</scope>
    <source>
        <strain evidence="1">JINMINGXINNONG_FW02</strain>
        <tissue evidence="1">Leaves</tissue>
    </source>
</reference>
<keyword evidence="2" id="KW-1185">Reference proteome</keyword>
<dbReference type="EMBL" id="JAYMYR010000011">
    <property type="protein sequence ID" value="KAK7332543.1"/>
    <property type="molecule type" value="Genomic_DNA"/>
</dbReference>
<dbReference type="AlphaFoldDB" id="A0AAN9LFQ5"/>